<name>A0ABQ4PUK9_9PROT</name>
<evidence type="ECO:0008006" key="3">
    <source>
        <dbReference type="Google" id="ProtNLM"/>
    </source>
</evidence>
<protein>
    <recommendedName>
        <fullName evidence="3">DUF934 domain-containing protein</fullName>
    </recommendedName>
</protein>
<gene>
    <name evidence="1" type="ORF">PsB1_0812</name>
</gene>
<comment type="caution">
    <text evidence="1">The sequence shown here is derived from an EMBL/GenBank/DDBJ whole genome shotgun (WGS) entry which is preliminary data.</text>
</comment>
<evidence type="ECO:0000313" key="2">
    <source>
        <dbReference type="Proteomes" id="UP001161064"/>
    </source>
</evidence>
<dbReference type="Proteomes" id="UP001161064">
    <property type="component" value="Unassembled WGS sequence"/>
</dbReference>
<dbReference type="Pfam" id="PF06073">
    <property type="entry name" value="DUF934"/>
    <property type="match status" value="1"/>
</dbReference>
<dbReference type="InterPro" id="IPR008318">
    <property type="entry name" value="UCP030820"/>
</dbReference>
<reference evidence="1" key="1">
    <citation type="submission" date="2021-05" db="EMBL/GenBank/DDBJ databases">
        <authorList>
            <person name="Tanabe Y."/>
        </authorList>
    </citation>
    <scope>NUCLEOTIDE SEQUENCE</scope>
    <source>
        <strain evidence="1">BOTRYCO-1</strain>
    </source>
</reference>
<dbReference type="EMBL" id="BPFZ01000004">
    <property type="protein sequence ID" value="GIU66658.1"/>
    <property type="molecule type" value="Genomic_DNA"/>
</dbReference>
<evidence type="ECO:0000313" key="1">
    <source>
        <dbReference type="EMBL" id="GIU66658.1"/>
    </source>
</evidence>
<reference evidence="1" key="2">
    <citation type="journal article" date="2023" name="ISME Commun">
        <title>Characterization of a bloom-associated alphaproteobacterial lineage, 'Candidatus Phycosocius': insights into freshwater algal-bacterial interactions.</title>
        <authorList>
            <person name="Tanabe Y."/>
            <person name="Yamaguchi H."/>
            <person name="Yoshida M."/>
            <person name="Kai A."/>
            <person name="Okazaki Y."/>
        </authorList>
    </citation>
    <scope>NUCLEOTIDE SEQUENCE</scope>
    <source>
        <strain evidence="1">BOTRYCO-1</strain>
    </source>
</reference>
<sequence length="210" mass="22796">MNMLLKIVKGQEAHILPLPKGAFRSAPPPNPLPDMAIVNAGQGDVRSFIRPNVKQPEAPSVSIWEHGPLICLDQWLEFSPFERDQRLTLGPIGLNLMPTDDPMRLKGALAGVAMIAVEFAKFSDGRGYSIATLLRTRLGFSGEVRAVGDVLIDQIFAMARCGFDGFALRGDQDGVWAKTALKCFPAVYQWGADGRAFVLADGVLPHRVAA</sequence>
<proteinExistence type="predicted"/>
<accession>A0ABQ4PUK9</accession>
<keyword evidence="2" id="KW-1185">Reference proteome</keyword>
<organism evidence="1 2">
    <name type="scientific">Candidatus Phycosocius spiralis</name>
    <dbReference type="NCBI Taxonomy" id="2815099"/>
    <lineage>
        <taxon>Bacteria</taxon>
        <taxon>Pseudomonadati</taxon>
        <taxon>Pseudomonadota</taxon>
        <taxon>Alphaproteobacteria</taxon>
        <taxon>Caulobacterales</taxon>
        <taxon>Caulobacterales incertae sedis</taxon>
        <taxon>Candidatus Phycosocius</taxon>
    </lineage>
</organism>